<dbReference type="EMBL" id="KM880072">
    <property type="protein sequence ID" value="AJQ21755.1"/>
    <property type="molecule type" value="Genomic_RNA"/>
</dbReference>
<keyword evidence="1" id="KW-0812">Transmembrane</keyword>
<dbReference type="Proteomes" id="UP000166492">
    <property type="component" value="Genome"/>
</dbReference>
<evidence type="ECO:0000313" key="3">
    <source>
        <dbReference type="Proteomes" id="UP000166492"/>
    </source>
</evidence>
<evidence type="ECO:0000313" key="2">
    <source>
        <dbReference type="EMBL" id="AJQ21755.1"/>
    </source>
</evidence>
<protein>
    <submittedName>
        <fullName evidence="2">VP41</fullName>
    </submittedName>
</protein>
<sequence>MYLELFIAVMWHFMLAFCAYVWYIHGPTLRRLYQRLTATTANAICQTDSTYVCTATVSTMTDDLTNASSSASTSSTASSATTSFVALPRLSLDDLKTHSKFRWLWFSNNPLTIDLSTDELTTPFNSPQLHDVLFMPQYTLAAYPYMHRSLHLALYFRFGYNMRYLLREHPGIPPLRVTCPSTRVLFMDKQRNKLEEPVCSICRLWIVDGPQLPIGNCGRKYKVHEIFNAFSLEPHHIVNAFDVIPIVSLLKCLQLDVSMLAGLSLTALTQLSELSRDPDVTSAGFLAAIQFDGHTSTVDCRGDRLYSHPMLLILFALFCYRRRSRVYFRECYLRDYRRLTSSLPDMVPYSRTPGKAKAKSP</sequence>
<keyword evidence="1" id="KW-1133">Transmembrane helix</keyword>
<name>A0A0C5PTC2_GCRV</name>
<organism evidence="2 3">
    <name type="scientific">Grass carp reovirus</name>
    <name type="common">GCRV</name>
    <dbReference type="NCBI Taxonomy" id="128987"/>
    <lineage>
        <taxon>Viruses</taxon>
        <taxon>Riboviria</taxon>
        <taxon>Orthornavirae</taxon>
        <taxon>Duplornaviricota</taxon>
        <taxon>Resentoviricetes</taxon>
        <taxon>Reovirales</taxon>
        <taxon>Spinareoviridae</taxon>
        <taxon>Aquareovirus</taxon>
        <taxon>Aquareovirus ctenopharyngodontis</taxon>
    </lineage>
</organism>
<reference evidence="3" key="1">
    <citation type="journal article" date="2013" name="J. Gen. Virol.">
        <title>Quantitative in vivo and in vitro characterization of co-infection by two genetically distant grass carp reoviruses.</title>
        <authorList>
            <person name="Wang T."/>
            <person name="Li J."/>
            <person name="Lu L."/>
        </authorList>
    </citation>
    <scope>NUCLEOTIDE SEQUENCE [LARGE SCALE GENOMIC DNA]</scope>
</reference>
<feature type="transmembrane region" description="Helical" evidence="1">
    <location>
        <begin position="6"/>
        <end position="25"/>
    </location>
</feature>
<keyword evidence="1" id="KW-0472">Membrane</keyword>
<accession>A0A0C5PTC2</accession>
<proteinExistence type="predicted"/>
<evidence type="ECO:0000256" key="1">
    <source>
        <dbReference type="SAM" id="Phobius"/>
    </source>
</evidence>